<evidence type="ECO:0000256" key="10">
    <source>
        <dbReference type="SAM" id="Phobius"/>
    </source>
</evidence>
<dbReference type="GO" id="GO:0006888">
    <property type="term" value="P:endoplasmic reticulum to Golgi vesicle-mediated transport"/>
    <property type="evidence" value="ECO:0007669"/>
    <property type="project" value="InterPro"/>
</dbReference>
<evidence type="ECO:0000256" key="7">
    <source>
        <dbReference type="ARBA" id="ARBA00023034"/>
    </source>
</evidence>
<reference evidence="11 12" key="1">
    <citation type="journal article" date="2022" name="Nat. Genet.">
        <title>Improved pea reference genome and pan-genome highlight genomic features and evolutionary characteristics.</title>
        <authorList>
            <person name="Yang T."/>
            <person name="Liu R."/>
            <person name="Luo Y."/>
            <person name="Hu S."/>
            <person name="Wang D."/>
            <person name="Wang C."/>
            <person name="Pandey M.K."/>
            <person name="Ge S."/>
            <person name="Xu Q."/>
            <person name="Li N."/>
            <person name="Li G."/>
            <person name="Huang Y."/>
            <person name="Saxena R.K."/>
            <person name="Ji Y."/>
            <person name="Li M."/>
            <person name="Yan X."/>
            <person name="He Y."/>
            <person name="Liu Y."/>
            <person name="Wang X."/>
            <person name="Xiang C."/>
            <person name="Varshney R.K."/>
            <person name="Ding H."/>
            <person name="Gao S."/>
            <person name="Zong X."/>
        </authorList>
    </citation>
    <scope>NUCLEOTIDE SEQUENCE [LARGE SCALE GENOMIC DNA]</scope>
    <source>
        <strain evidence="11 12">cv. Zhongwan 6</strain>
    </source>
</reference>
<keyword evidence="6 10" id="KW-1133">Transmembrane helix</keyword>
<dbReference type="PANTHER" id="PTHR21094">
    <property type="entry name" value="GOS-28 SNARE- RELATED"/>
    <property type="match status" value="1"/>
</dbReference>
<evidence type="ECO:0000313" key="11">
    <source>
        <dbReference type="EMBL" id="KAI5392376.1"/>
    </source>
</evidence>
<keyword evidence="4 10" id="KW-0812">Transmembrane</keyword>
<dbReference type="InterPro" id="IPR023601">
    <property type="entry name" value="Golgi_SNAP_su1"/>
</dbReference>
<organism evidence="11 12">
    <name type="scientific">Pisum sativum</name>
    <name type="common">Garden pea</name>
    <name type="synonym">Lathyrus oleraceus</name>
    <dbReference type="NCBI Taxonomy" id="3888"/>
    <lineage>
        <taxon>Eukaryota</taxon>
        <taxon>Viridiplantae</taxon>
        <taxon>Streptophyta</taxon>
        <taxon>Embryophyta</taxon>
        <taxon>Tracheophyta</taxon>
        <taxon>Spermatophyta</taxon>
        <taxon>Magnoliopsida</taxon>
        <taxon>eudicotyledons</taxon>
        <taxon>Gunneridae</taxon>
        <taxon>Pentapetalae</taxon>
        <taxon>rosids</taxon>
        <taxon>fabids</taxon>
        <taxon>Fabales</taxon>
        <taxon>Fabaceae</taxon>
        <taxon>Papilionoideae</taxon>
        <taxon>50 kb inversion clade</taxon>
        <taxon>NPAAA clade</taxon>
        <taxon>Hologalegina</taxon>
        <taxon>IRL clade</taxon>
        <taxon>Fabeae</taxon>
        <taxon>Lathyrus</taxon>
    </lineage>
</organism>
<name>A0A9D5A1U6_PEA</name>
<dbReference type="Proteomes" id="UP001058974">
    <property type="component" value="Chromosome 7"/>
</dbReference>
<dbReference type="Pfam" id="PF12352">
    <property type="entry name" value="V-SNARE_C"/>
    <property type="match status" value="1"/>
</dbReference>
<evidence type="ECO:0000256" key="9">
    <source>
        <dbReference type="SAM" id="Coils"/>
    </source>
</evidence>
<proteinExistence type="inferred from homology"/>
<dbReference type="GO" id="GO:0031201">
    <property type="term" value="C:SNARE complex"/>
    <property type="evidence" value="ECO:0007669"/>
    <property type="project" value="TreeGrafter"/>
</dbReference>
<keyword evidence="11" id="KW-0675">Receptor</keyword>
<protein>
    <submittedName>
        <fullName evidence="11">Golgi SNAP receptor complex member 1-1</fullName>
    </submittedName>
</protein>
<dbReference type="GO" id="GO:0006906">
    <property type="term" value="P:vesicle fusion"/>
    <property type="evidence" value="ECO:0007669"/>
    <property type="project" value="TreeGrafter"/>
</dbReference>
<evidence type="ECO:0000256" key="6">
    <source>
        <dbReference type="ARBA" id="ARBA00022989"/>
    </source>
</evidence>
<evidence type="ECO:0000256" key="1">
    <source>
        <dbReference type="ARBA" id="ARBA00004409"/>
    </source>
</evidence>
<keyword evidence="9" id="KW-0175">Coiled coil</keyword>
<keyword evidence="7" id="KW-0333">Golgi apparatus</keyword>
<dbReference type="GO" id="GO:0048219">
    <property type="term" value="P:inter-Golgi cisterna vesicle-mediated transport"/>
    <property type="evidence" value="ECO:0007669"/>
    <property type="project" value="TreeGrafter"/>
</dbReference>
<keyword evidence="3" id="KW-0813">Transport</keyword>
<dbReference type="PIRSF" id="PIRSF027109">
    <property type="entry name" value="Golgi_SNARE"/>
    <property type="match status" value="1"/>
</dbReference>
<evidence type="ECO:0000256" key="3">
    <source>
        <dbReference type="ARBA" id="ARBA00022448"/>
    </source>
</evidence>
<accession>A0A9D5A1U6</accession>
<dbReference type="PANTHER" id="PTHR21094:SF0">
    <property type="entry name" value="GOLGI SNAP RECEPTOR COMPLEX MEMBER 1-1"/>
    <property type="match status" value="1"/>
</dbReference>
<dbReference type="GO" id="GO:0000139">
    <property type="term" value="C:Golgi membrane"/>
    <property type="evidence" value="ECO:0007669"/>
    <property type="project" value="UniProtKB-SubCell"/>
</dbReference>
<dbReference type="Gramene" id="Psat07G0696200-T1">
    <property type="protein sequence ID" value="KAI5392376.1"/>
    <property type="gene ID" value="KIW84_076962"/>
</dbReference>
<comment type="subcellular location">
    <subcellularLocation>
        <location evidence="1">Golgi apparatus membrane</location>
        <topology evidence="1">Single-pass type IV membrane protein</topology>
    </subcellularLocation>
</comment>
<gene>
    <name evidence="11" type="ORF">KIW84_076962</name>
</gene>
<dbReference type="GO" id="GO:0015031">
    <property type="term" value="P:protein transport"/>
    <property type="evidence" value="ECO:0007669"/>
    <property type="project" value="UniProtKB-KW"/>
</dbReference>
<dbReference type="AlphaFoldDB" id="A0A9D5A1U6"/>
<evidence type="ECO:0000256" key="2">
    <source>
        <dbReference type="ARBA" id="ARBA00008473"/>
    </source>
</evidence>
<evidence type="ECO:0000256" key="4">
    <source>
        <dbReference type="ARBA" id="ARBA00022692"/>
    </source>
</evidence>
<comment type="similarity">
    <text evidence="2">Belongs to the GOSR1 family.</text>
</comment>
<evidence type="ECO:0000313" key="12">
    <source>
        <dbReference type="Proteomes" id="UP001058974"/>
    </source>
</evidence>
<keyword evidence="8 10" id="KW-0472">Membrane</keyword>
<sequence>KSKRTVFIVKQPNSTNPKFIIRRFTIRNFDSKFLFLISDLCFSAMEVPTSWDSLRKQARKLEAQLDEQMNAYRKLVSTNVSTKGDAAESDLESWIERLIKQLQQVNSHMQAWVSSGGSDMVSHTLTRHQEILQDLAQEFYRLRSSHRAKQEHASLLDDFKEFDRSRLDLEEGGESEQHTLLREHAAISRNTGHMDGVISQAQATLGALVFQRSTFGGINSKLSNVGSRLPTVNNILSAIKRKKSMDTLILSLVASVCTFLILIYWITK</sequence>
<keyword evidence="5" id="KW-0653">Protein transport</keyword>
<feature type="coiled-coil region" evidence="9">
    <location>
        <begin position="51"/>
        <end position="78"/>
    </location>
</feature>
<keyword evidence="12" id="KW-1185">Reference proteome</keyword>
<evidence type="ECO:0000256" key="8">
    <source>
        <dbReference type="ARBA" id="ARBA00023136"/>
    </source>
</evidence>
<feature type="non-terminal residue" evidence="11">
    <location>
        <position position="1"/>
    </location>
</feature>
<evidence type="ECO:0000256" key="5">
    <source>
        <dbReference type="ARBA" id="ARBA00022927"/>
    </source>
</evidence>
<dbReference type="GO" id="GO:0005797">
    <property type="term" value="C:Golgi medial cisterna"/>
    <property type="evidence" value="ECO:0007669"/>
    <property type="project" value="TreeGrafter"/>
</dbReference>
<dbReference type="GO" id="GO:0005484">
    <property type="term" value="F:SNAP receptor activity"/>
    <property type="evidence" value="ECO:0007669"/>
    <property type="project" value="TreeGrafter"/>
</dbReference>
<dbReference type="EMBL" id="JAMSHJ010000007">
    <property type="protein sequence ID" value="KAI5392376.1"/>
    <property type="molecule type" value="Genomic_DNA"/>
</dbReference>
<feature type="transmembrane region" description="Helical" evidence="10">
    <location>
        <begin position="247"/>
        <end position="266"/>
    </location>
</feature>
<dbReference type="GO" id="GO:0005801">
    <property type="term" value="C:cis-Golgi network"/>
    <property type="evidence" value="ECO:0007669"/>
    <property type="project" value="InterPro"/>
</dbReference>
<comment type="caution">
    <text evidence="11">The sequence shown here is derived from an EMBL/GenBank/DDBJ whole genome shotgun (WGS) entry which is preliminary data.</text>
</comment>